<evidence type="ECO:0000313" key="1">
    <source>
        <dbReference type="EMBL" id="RAU21812.1"/>
    </source>
</evidence>
<dbReference type="PANTHER" id="PTHR12526">
    <property type="entry name" value="GLYCOSYLTRANSFERASE"/>
    <property type="match status" value="1"/>
</dbReference>
<sequence length="457" mass="50510">MGSRDMKVCFVAPYAYTLFNSSRHFPFGGLEVQAHILATGLAAHQGFDVNFVVFDHGQAESEEIAGVTVTKYRPTKFRPATNFLWPSMLGKGIATSTGRVLSLRRKWATRPIYHAIMAVQSVIDASRALRLSLGTLLEWLAYPRLWEGGLSVYYQHPNRVETYRNINADIYIGFGASELMAELAAFCNSSKKKFILFGASDSDFDDSYVPHSNIRNYYGCRGGHCYFSLVSADHIVVQNDLQEKAAREHFGQQATIILNPIDLSLQPNAERPRAERDVIFWIGKADIVKQPLLVFEIAKACPDLHFLMVVNPNRPEIEEKIATQQPGNVEILQKISRADVPAALERSILLLNTSLFEGFSNAMLEAFRAGTPVVSLTADPNNVIETWGCGRILNGDFAGMVAAVRSLVADEPTWKSASDAARAYVARHHATDVIVDQLIGVIGQVLEEAAGLRPLQA</sequence>
<dbReference type="OrthoDB" id="7249056at2"/>
<dbReference type="Gene3D" id="3.40.50.2000">
    <property type="entry name" value="Glycogen Phosphorylase B"/>
    <property type="match status" value="1"/>
</dbReference>
<dbReference type="PANTHER" id="PTHR12526:SF630">
    <property type="entry name" value="GLYCOSYLTRANSFERASE"/>
    <property type="match status" value="1"/>
</dbReference>
<evidence type="ECO:0000313" key="2">
    <source>
        <dbReference type="Proteomes" id="UP000251075"/>
    </source>
</evidence>
<dbReference type="SUPFAM" id="SSF53756">
    <property type="entry name" value="UDP-Glycosyltransferase/glycogen phosphorylase"/>
    <property type="match status" value="1"/>
</dbReference>
<name>A0A364NXK5_9PROT</name>
<dbReference type="Pfam" id="PF13692">
    <property type="entry name" value="Glyco_trans_1_4"/>
    <property type="match status" value="1"/>
</dbReference>
<organism evidence="1 2">
    <name type="scientific">Paramagnetospirillum kuznetsovii</name>
    <dbReference type="NCBI Taxonomy" id="2053833"/>
    <lineage>
        <taxon>Bacteria</taxon>
        <taxon>Pseudomonadati</taxon>
        <taxon>Pseudomonadota</taxon>
        <taxon>Alphaproteobacteria</taxon>
        <taxon>Rhodospirillales</taxon>
        <taxon>Magnetospirillaceae</taxon>
        <taxon>Paramagnetospirillum</taxon>
    </lineage>
</organism>
<dbReference type="AlphaFoldDB" id="A0A364NXK5"/>
<accession>A0A364NXK5</accession>
<dbReference type="EMBL" id="PGTO01000007">
    <property type="protein sequence ID" value="RAU21812.1"/>
    <property type="molecule type" value="Genomic_DNA"/>
</dbReference>
<dbReference type="Proteomes" id="UP000251075">
    <property type="component" value="Unassembled WGS sequence"/>
</dbReference>
<proteinExistence type="predicted"/>
<gene>
    <name evidence="1" type="ORF">CU669_10925</name>
</gene>
<keyword evidence="2" id="KW-1185">Reference proteome</keyword>
<reference evidence="1 2" key="1">
    <citation type="submission" date="2017-11" db="EMBL/GenBank/DDBJ databases">
        <title>Draft genome sequence of magnetotactic bacterium Magnetospirillum kuznetsovii LBB-42.</title>
        <authorList>
            <person name="Grouzdev D.S."/>
            <person name="Rysina M.S."/>
            <person name="Baslerov R.V."/>
            <person name="Koziaeva V."/>
        </authorList>
    </citation>
    <scope>NUCLEOTIDE SEQUENCE [LARGE SCALE GENOMIC DNA]</scope>
    <source>
        <strain evidence="1 2">LBB-42</strain>
    </source>
</reference>
<protein>
    <recommendedName>
        <fullName evidence="3">Glycosyl transferase family 1 domain-containing protein</fullName>
    </recommendedName>
</protein>
<comment type="caution">
    <text evidence="1">The sequence shown here is derived from an EMBL/GenBank/DDBJ whole genome shotgun (WGS) entry which is preliminary data.</text>
</comment>
<evidence type="ECO:0008006" key="3">
    <source>
        <dbReference type="Google" id="ProtNLM"/>
    </source>
</evidence>
<dbReference type="CDD" id="cd03801">
    <property type="entry name" value="GT4_PimA-like"/>
    <property type="match status" value="1"/>
</dbReference>